<dbReference type="Gene3D" id="3.90.280.10">
    <property type="entry name" value="PEBP-like"/>
    <property type="match status" value="1"/>
</dbReference>
<dbReference type="AlphaFoldDB" id="A0A9Q0LY74"/>
<dbReference type="EMBL" id="JAPWDV010000003">
    <property type="protein sequence ID" value="KAJ6216678.1"/>
    <property type="molecule type" value="Genomic_DNA"/>
</dbReference>
<evidence type="ECO:0000313" key="3">
    <source>
        <dbReference type="Proteomes" id="UP001142055"/>
    </source>
</evidence>
<organism evidence="2 3">
    <name type="scientific">Blomia tropicalis</name>
    <name type="common">Mite</name>
    <dbReference type="NCBI Taxonomy" id="40697"/>
    <lineage>
        <taxon>Eukaryota</taxon>
        <taxon>Metazoa</taxon>
        <taxon>Ecdysozoa</taxon>
        <taxon>Arthropoda</taxon>
        <taxon>Chelicerata</taxon>
        <taxon>Arachnida</taxon>
        <taxon>Acari</taxon>
        <taxon>Acariformes</taxon>
        <taxon>Sarcoptiformes</taxon>
        <taxon>Astigmata</taxon>
        <taxon>Glycyphagoidea</taxon>
        <taxon>Echimyopodidae</taxon>
        <taxon>Blomia</taxon>
    </lineage>
</organism>
<gene>
    <name evidence="2" type="ORF">RDWZM_007835</name>
</gene>
<dbReference type="InterPro" id="IPR036610">
    <property type="entry name" value="PEBP-like_sf"/>
</dbReference>
<reference evidence="2" key="1">
    <citation type="submission" date="2022-12" db="EMBL/GenBank/DDBJ databases">
        <title>Genome assemblies of Blomia tropicalis.</title>
        <authorList>
            <person name="Cui Y."/>
        </authorList>
    </citation>
    <scope>NUCLEOTIDE SEQUENCE</scope>
    <source>
        <tissue evidence="2">Adult mites</tissue>
    </source>
</reference>
<keyword evidence="3" id="KW-1185">Reference proteome</keyword>
<keyword evidence="1" id="KW-1133">Transmembrane helix</keyword>
<dbReference type="SUPFAM" id="SSF49777">
    <property type="entry name" value="PEBP-like"/>
    <property type="match status" value="1"/>
</dbReference>
<name>A0A9Q0LY74_BLOTA</name>
<protein>
    <submittedName>
        <fullName evidence="2">Uncharacterized protein</fullName>
    </submittedName>
</protein>
<keyword evidence="1" id="KW-0812">Transmembrane</keyword>
<comment type="caution">
    <text evidence="2">The sequence shown here is derived from an EMBL/GenBank/DDBJ whole genome shotgun (WGS) entry which is preliminary data.</text>
</comment>
<dbReference type="Proteomes" id="UP001142055">
    <property type="component" value="Chromosome 3"/>
</dbReference>
<feature type="transmembrane region" description="Helical" evidence="1">
    <location>
        <begin position="233"/>
        <end position="256"/>
    </location>
</feature>
<evidence type="ECO:0000313" key="2">
    <source>
        <dbReference type="EMBL" id="KAJ6216678.1"/>
    </source>
</evidence>
<proteinExistence type="predicted"/>
<evidence type="ECO:0000256" key="1">
    <source>
        <dbReference type="SAM" id="Phobius"/>
    </source>
</evidence>
<sequence>MFRNPLEYNMAPTNINKSKSYYVSFELSDGKSISTQTNYNNEDEDDDEVDYHLEPIQIAMITFTNGIVIKPGSMLMPSQLLSVPCKIKWIENVQQTPSYYTLAMLDVTNSDQQSIHWLVVNVDCTEYDGKQGDVIFDYIGAQLLEPNERPRARRIQSISSLKFPLVHSYKMIIYRQLAKQSIPKQLKEYQSRINVNDCDLKRFHIPPNSIPIAENHFRSIPSPYVNELSPVIFYPYFNFLIAICLLIGGILCSAMFDMMINNEIYYDH</sequence>
<keyword evidence="1" id="KW-0472">Membrane</keyword>
<accession>A0A9Q0LY74</accession>